<evidence type="ECO:0000256" key="1">
    <source>
        <dbReference type="SAM" id="Phobius"/>
    </source>
</evidence>
<evidence type="ECO:0000313" key="2">
    <source>
        <dbReference type="EMBL" id="OAH60295.1"/>
    </source>
</evidence>
<gene>
    <name evidence="2" type="ORF">AWH49_17210</name>
</gene>
<dbReference type="EMBL" id="LQWY01000043">
    <property type="protein sequence ID" value="OAH60295.1"/>
    <property type="molecule type" value="Genomic_DNA"/>
</dbReference>
<feature type="transmembrane region" description="Helical" evidence="1">
    <location>
        <begin position="51"/>
        <end position="72"/>
    </location>
</feature>
<accession>A0A177L4M9</accession>
<keyword evidence="1" id="KW-1133">Transmembrane helix</keyword>
<dbReference type="Proteomes" id="UP000076935">
    <property type="component" value="Unassembled WGS sequence"/>
</dbReference>
<comment type="caution">
    <text evidence="2">The sequence shown here is derived from an EMBL/GenBank/DDBJ whole genome shotgun (WGS) entry which is preliminary data.</text>
</comment>
<protein>
    <recommendedName>
        <fullName evidence="4">Transposase</fullName>
    </recommendedName>
</protein>
<dbReference type="RefSeq" id="WP_063966221.1">
    <property type="nucleotide sequence ID" value="NZ_JBCNAN010000053.1"/>
</dbReference>
<evidence type="ECO:0008006" key="4">
    <source>
        <dbReference type="Google" id="ProtNLM"/>
    </source>
</evidence>
<proteinExistence type="predicted"/>
<dbReference type="AlphaFoldDB" id="A0A177L4M9"/>
<feature type="transmembrane region" description="Helical" evidence="1">
    <location>
        <begin position="12"/>
        <end position="30"/>
    </location>
</feature>
<name>A0A177L4M9_9BACI</name>
<keyword evidence="3" id="KW-1185">Reference proteome</keyword>
<organism evidence="2 3">
    <name type="scientific">Domibacillus aminovorans</name>
    <dbReference type="NCBI Taxonomy" id="29332"/>
    <lineage>
        <taxon>Bacteria</taxon>
        <taxon>Bacillati</taxon>
        <taxon>Bacillota</taxon>
        <taxon>Bacilli</taxon>
        <taxon>Bacillales</taxon>
        <taxon>Bacillaceae</taxon>
        <taxon>Domibacillus</taxon>
    </lineage>
</organism>
<reference evidence="2 3" key="1">
    <citation type="submission" date="2016-01" db="EMBL/GenBank/DDBJ databases">
        <title>Investigation of taxonomic status of Bacillus aminovorans.</title>
        <authorList>
            <person name="Verma A."/>
            <person name="Pal Y."/>
            <person name="Krishnamurthi S."/>
        </authorList>
    </citation>
    <scope>NUCLEOTIDE SEQUENCE [LARGE SCALE GENOMIC DNA]</scope>
    <source>
        <strain evidence="2 3">DSM 1314</strain>
    </source>
</reference>
<sequence>MPVLLGTTENAMYNQLFAALIAYVLLKWLYIQTKVSISRSPLSLAGFQRMLLAGALPLEWQAELAVILYHYFYIHKEKSV</sequence>
<keyword evidence="1" id="KW-0812">Transmembrane</keyword>
<keyword evidence="1" id="KW-0472">Membrane</keyword>
<evidence type="ECO:0000313" key="3">
    <source>
        <dbReference type="Proteomes" id="UP000076935"/>
    </source>
</evidence>